<dbReference type="SMART" id="SM01192">
    <property type="entry name" value="Enolase_C"/>
    <property type="match status" value="1"/>
</dbReference>
<dbReference type="InterPro" id="IPR036849">
    <property type="entry name" value="Enolase-like_C_sf"/>
</dbReference>
<feature type="binding site" evidence="12 15">
    <location>
        <position position="316"/>
    </location>
    <ligand>
        <name>Mg(2+)</name>
        <dbReference type="ChEBI" id="CHEBI:18420"/>
    </ligand>
</feature>
<evidence type="ECO:0000313" key="19">
    <source>
        <dbReference type="Proteomes" id="UP000823897"/>
    </source>
</evidence>
<dbReference type="GO" id="GO:0000015">
    <property type="term" value="C:phosphopyruvate hydratase complex"/>
    <property type="evidence" value="ECO:0007669"/>
    <property type="project" value="InterPro"/>
</dbReference>
<feature type="domain" description="Enolase N-terminal" evidence="17">
    <location>
        <begin position="6"/>
        <end position="136"/>
    </location>
</feature>
<feature type="binding site" evidence="12">
    <location>
        <position position="392"/>
    </location>
    <ligand>
        <name>(2R)-2-phosphoglycerate</name>
        <dbReference type="ChEBI" id="CHEBI:58289"/>
    </ligand>
</feature>
<dbReference type="Gene3D" id="3.30.390.10">
    <property type="entry name" value="Enolase-like, N-terminal domain"/>
    <property type="match status" value="1"/>
</dbReference>
<dbReference type="InterPro" id="IPR020810">
    <property type="entry name" value="Enolase_C"/>
</dbReference>
<evidence type="ECO:0000256" key="11">
    <source>
        <dbReference type="ARBA" id="ARBA00048951"/>
    </source>
</evidence>
<dbReference type="Proteomes" id="UP000823897">
    <property type="component" value="Unassembled WGS sequence"/>
</dbReference>
<dbReference type="PIRSF" id="PIRSF001400">
    <property type="entry name" value="Enolase"/>
    <property type="match status" value="1"/>
</dbReference>
<feature type="binding site" evidence="12">
    <location>
        <position position="165"/>
    </location>
    <ligand>
        <name>(2R)-2-phosphoglycerate</name>
        <dbReference type="ChEBI" id="CHEBI:58289"/>
    </ligand>
</feature>
<comment type="similarity">
    <text evidence="2 12">Belongs to the enolase family.</text>
</comment>
<feature type="binding site" evidence="14">
    <location>
        <position position="157"/>
    </location>
    <ligand>
        <name>substrate</name>
    </ligand>
</feature>
<dbReference type="GO" id="GO:0004634">
    <property type="term" value="F:phosphopyruvate hydratase activity"/>
    <property type="evidence" value="ECO:0007669"/>
    <property type="project" value="UniProtKB-UniRule"/>
</dbReference>
<dbReference type="PROSITE" id="PS00164">
    <property type="entry name" value="ENOLASE"/>
    <property type="match status" value="1"/>
</dbReference>
<evidence type="ECO:0000256" key="5">
    <source>
        <dbReference type="ARBA" id="ARBA00022490"/>
    </source>
</evidence>
<dbReference type="Pfam" id="PF03952">
    <property type="entry name" value="Enolase_N"/>
    <property type="match status" value="1"/>
</dbReference>
<feature type="domain" description="Enolase C-terminal TIM barrel" evidence="16">
    <location>
        <begin position="141"/>
        <end position="429"/>
    </location>
</feature>
<evidence type="ECO:0000256" key="12">
    <source>
        <dbReference type="HAMAP-Rule" id="MF_00318"/>
    </source>
</evidence>
<dbReference type="GO" id="GO:0006096">
    <property type="term" value="P:glycolytic process"/>
    <property type="evidence" value="ECO:0007669"/>
    <property type="project" value="UniProtKB-UniRule"/>
</dbReference>
<feature type="binding site" evidence="12 15">
    <location>
        <position position="244"/>
    </location>
    <ligand>
        <name>Mg(2+)</name>
        <dbReference type="ChEBI" id="CHEBI:18420"/>
    </ligand>
</feature>
<accession>A0A9D2R4A6</accession>
<dbReference type="FunFam" id="3.20.20.120:FF:000001">
    <property type="entry name" value="Enolase"/>
    <property type="match status" value="1"/>
</dbReference>
<feature type="binding site" evidence="14">
    <location>
        <position position="316"/>
    </location>
    <ligand>
        <name>substrate</name>
    </ligand>
</feature>
<dbReference type="SUPFAM" id="SSF51604">
    <property type="entry name" value="Enolase C-terminal domain-like"/>
    <property type="match status" value="1"/>
</dbReference>
<dbReference type="InterPro" id="IPR000941">
    <property type="entry name" value="Enolase"/>
</dbReference>
<feature type="active site" description="Proton acceptor" evidence="12 13">
    <location>
        <position position="341"/>
    </location>
</feature>
<name>A0A9D2R4A6_9FIRM</name>
<dbReference type="SMART" id="SM01193">
    <property type="entry name" value="Enolase_N"/>
    <property type="match status" value="1"/>
</dbReference>
<evidence type="ECO:0000256" key="9">
    <source>
        <dbReference type="ARBA" id="ARBA00023152"/>
    </source>
</evidence>
<comment type="subcellular location">
    <subcellularLocation>
        <location evidence="12">Cytoplasm</location>
    </subcellularLocation>
    <subcellularLocation>
        <location evidence="12">Secreted</location>
    </subcellularLocation>
    <subcellularLocation>
        <location evidence="12">Cell surface</location>
    </subcellularLocation>
    <text evidence="12">Fractions of enolase are present in both the cytoplasm and on the cell surface.</text>
</comment>
<dbReference type="EMBL" id="DWUV01000054">
    <property type="protein sequence ID" value="HJD33426.1"/>
    <property type="molecule type" value="Genomic_DNA"/>
</dbReference>
<comment type="function">
    <text evidence="12">Catalyzes the reversible conversion of 2-phosphoglycerate (2-PG) into phosphoenolpyruvate (PEP). It is essential for the degradation of carbohydrates via glycolysis.</text>
</comment>
<sequence length="437" mass="46561">MDYLEIEKVTGREIIDSRGNPTVEAEVRLADGTVARGAAPSGASTGEFEALELRDGDRQRFGGKGVLNAAENISTVINDAIRGMDAGDTCAVDKAMIRADGTKDKSGLGANAILAVSIACARAAAVSLDLPLYRFLGGVNANRLPVPMMNILNGGAHAANTVDVQEFMIMPAGAKSFAEGLRWCTEVFHALAALLRSKGLATAVGDEGGFAPDLGSDEEAIRYILQAVKDAGYEPGMDFVLAMDAAASEWKSGKKGEYVLPKCGKKFTSAELVGHWKSLAERYPIWSIEDGLDEEDWEGWQIMTKELGDRIQLVGDDLFVTNTERLKKGIDMGCGNSILIKLNQIGTVSETLEAIKMAHSAGYTAVVSHRSGETEDTTIADLAVAVNACQIKTGAPSRSERVAKYNQLIRIGEELGPSGIYPGFGAFHAKNLMQARG</sequence>
<comment type="catalytic activity">
    <reaction evidence="11">
        <text>(2R)-2-phosphoglycerate = phosphoenolpyruvate + H2O</text>
        <dbReference type="Rhea" id="RHEA:10164"/>
        <dbReference type="ChEBI" id="CHEBI:15377"/>
        <dbReference type="ChEBI" id="CHEBI:58289"/>
        <dbReference type="ChEBI" id="CHEBI:58702"/>
        <dbReference type="EC" id="4.2.1.11"/>
    </reaction>
    <physiologicalReaction direction="left-to-right" evidence="11">
        <dbReference type="Rhea" id="RHEA:10165"/>
    </physiologicalReaction>
</comment>
<feature type="binding site" evidence="14">
    <location>
        <position position="289"/>
    </location>
    <ligand>
        <name>substrate</name>
    </ligand>
</feature>
<dbReference type="EC" id="4.2.1.11" evidence="3 12"/>
<evidence type="ECO:0000256" key="4">
    <source>
        <dbReference type="ARBA" id="ARBA00017068"/>
    </source>
</evidence>
<dbReference type="NCBIfam" id="TIGR01060">
    <property type="entry name" value="eno"/>
    <property type="match status" value="1"/>
</dbReference>
<evidence type="ECO:0000259" key="17">
    <source>
        <dbReference type="SMART" id="SM01193"/>
    </source>
</evidence>
<dbReference type="InterPro" id="IPR020809">
    <property type="entry name" value="Enolase_CS"/>
</dbReference>
<dbReference type="PANTHER" id="PTHR11902:SF1">
    <property type="entry name" value="ENOLASE"/>
    <property type="match status" value="1"/>
</dbReference>
<feature type="binding site" evidence="14">
    <location>
        <position position="166"/>
    </location>
    <ligand>
        <name>substrate</name>
    </ligand>
</feature>
<reference evidence="18" key="2">
    <citation type="submission" date="2021-04" db="EMBL/GenBank/DDBJ databases">
        <authorList>
            <person name="Gilroy R."/>
        </authorList>
    </citation>
    <scope>NUCLEOTIDE SEQUENCE</scope>
    <source>
        <strain evidence="18">ChiGjej3B3-11674</strain>
    </source>
</reference>
<feature type="binding site" evidence="12">
    <location>
        <position position="371"/>
    </location>
    <ligand>
        <name>(2R)-2-phosphoglycerate</name>
        <dbReference type="ChEBI" id="CHEBI:58289"/>
    </ligand>
</feature>
<comment type="pathway">
    <text evidence="1 12">Carbohydrate degradation; glycolysis; pyruvate from D-glyceraldehyde 3-phosphate: step 4/5.</text>
</comment>
<keyword evidence="7 12" id="KW-0479">Metal-binding</keyword>
<evidence type="ECO:0000256" key="2">
    <source>
        <dbReference type="ARBA" id="ARBA00009604"/>
    </source>
</evidence>
<reference evidence="18" key="1">
    <citation type="journal article" date="2021" name="PeerJ">
        <title>Extensive microbial diversity within the chicken gut microbiome revealed by metagenomics and culture.</title>
        <authorList>
            <person name="Gilroy R."/>
            <person name="Ravi A."/>
            <person name="Getino M."/>
            <person name="Pursley I."/>
            <person name="Horton D.L."/>
            <person name="Alikhan N.F."/>
            <person name="Baker D."/>
            <person name="Gharbi K."/>
            <person name="Hall N."/>
            <person name="Watson M."/>
            <person name="Adriaenssens E.M."/>
            <person name="Foster-Nyarko E."/>
            <person name="Jarju S."/>
            <person name="Secka A."/>
            <person name="Antonio M."/>
            <person name="Oren A."/>
            <person name="Chaudhuri R.R."/>
            <person name="La Ragione R."/>
            <person name="Hildebrand F."/>
            <person name="Pallen M.J."/>
        </authorList>
    </citation>
    <scope>NUCLEOTIDE SEQUENCE</scope>
    <source>
        <strain evidence="18">ChiGjej3B3-11674</strain>
    </source>
</reference>
<evidence type="ECO:0000256" key="3">
    <source>
        <dbReference type="ARBA" id="ARBA00012058"/>
    </source>
</evidence>
<dbReference type="PANTHER" id="PTHR11902">
    <property type="entry name" value="ENOLASE"/>
    <property type="match status" value="1"/>
</dbReference>
<keyword evidence="10 12" id="KW-0456">Lyase</keyword>
<evidence type="ECO:0000256" key="14">
    <source>
        <dbReference type="PIRSR" id="PIRSR001400-2"/>
    </source>
</evidence>
<dbReference type="SFLD" id="SFLDS00001">
    <property type="entry name" value="Enolase"/>
    <property type="match status" value="1"/>
</dbReference>
<feature type="binding site" evidence="12">
    <location>
        <position position="370"/>
    </location>
    <ligand>
        <name>(2R)-2-phosphoglycerate</name>
        <dbReference type="ChEBI" id="CHEBI:58289"/>
    </ligand>
</feature>
<dbReference type="PRINTS" id="PR00148">
    <property type="entry name" value="ENOLASE"/>
</dbReference>
<keyword evidence="9 12" id="KW-0324">Glycolysis</keyword>
<evidence type="ECO:0000256" key="1">
    <source>
        <dbReference type="ARBA" id="ARBA00005031"/>
    </source>
</evidence>
<dbReference type="SFLD" id="SFLDF00002">
    <property type="entry name" value="enolase"/>
    <property type="match status" value="1"/>
</dbReference>
<dbReference type="GO" id="GO:0005576">
    <property type="term" value="C:extracellular region"/>
    <property type="evidence" value="ECO:0007669"/>
    <property type="project" value="UniProtKB-SubCell"/>
</dbReference>
<dbReference type="SFLD" id="SFLDG00178">
    <property type="entry name" value="enolase"/>
    <property type="match status" value="1"/>
</dbReference>
<gene>
    <name evidence="12 18" type="primary">eno</name>
    <name evidence="18" type="ORF">H9911_02650</name>
</gene>
<evidence type="ECO:0000256" key="6">
    <source>
        <dbReference type="ARBA" id="ARBA00022525"/>
    </source>
</evidence>
<dbReference type="GO" id="GO:0000287">
    <property type="term" value="F:magnesium ion binding"/>
    <property type="evidence" value="ECO:0007669"/>
    <property type="project" value="UniProtKB-UniRule"/>
</dbReference>
<dbReference type="Pfam" id="PF00113">
    <property type="entry name" value="Enolase_C"/>
    <property type="match status" value="1"/>
</dbReference>
<keyword evidence="8 12" id="KW-0460">Magnesium</keyword>
<comment type="caution">
    <text evidence="18">The sequence shown here is derived from an EMBL/GenBank/DDBJ whole genome shotgun (WGS) entry which is preliminary data.</text>
</comment>
<evidence type="ECO:0000256" key="7">
    <source>
        <dbReference type="ARBA" id="ARBA00022723"/>
    </source>
</evidence>
<organism evidence="18 19">
    <name type="scientific">Candidatus Mediterraneibacter tabaqchaliae</name>
    <dbReference type="NCBI Taxonomy" id="2838689"/>
    <lineage>
        <taxon>Bacteria</taxon>
        <taxon>Bacillati</taxon>
        <taxon>Bacillota</taxon>
        <taxon>Clostridia</taxon>
        <taxon>Lachnospirales</taxon>
        <taxon>Lachnospiraceae</taxon>
        <taxon>Mediterraneibacter</taxon>
    </lineage>
</organism>
<dbReference type="CDD" id="cd03313">
    <property type="entry name" value="enolase"/>
    <property type="match status" value="1"/>
</dbReference>
<dbReference type="InterPro" id="IPR029017">
    <property type="entry name" value="Enolase-like_N"/>
</dbReference>
<comment type="cofactor">
    <cofactor evidence="12">
        <name>Mg(2+)</name>
        <dbReference type="ChEBI" id="CHEBI:18420"/>
    </cofactor>
    <text evidence="12">Binds a second Mg(2+) ion via substrate during catalysis.</text>
</comment>
<feature type="binding site" evidence="12">
    <location>
        <position position="341"/>
    </location>
    <ligand>
        <name>(2R)-2-phosphoglycerate</name>
        <dbReference type="ChEBI" id="CHEBI:58289"/>
    </ligand>
</feature>
<evidence type="ECO:0000259" key="16">
    <source>
        <dbReference type="SMART" id="SM01192"/>
    </source>
</evidence>
<evidence type="ECO:0000256" key="15">
    <source>
        <dbReference type="PIRSR" id="PIRSR001400-3"/>
    </source>
</evidence>
<keyword evidence="6 12" id="KW-0964">Secreted</keyword>
<evidence type="ECO:0000313" key="18">
    <source>
        <dbReference type="EMBL" id="HJD33426.1"/>
    </source>
</evidence>
<evidence type="ECO:0000256" key="8">
    <source>
        <dbReference type="ARBA" id="ARBA00022842"/>
    </source>
</evidence>
<comment type="cofactor">
    <cofactor evidence="15">
        <name>Mg(2+)</name>
        <dbReference type="ChEBI" id="CHEBI:18420"/>
    </cofactor>
    <text evidence="15">Mg(2+) is required for catalysis and for stabilizing the dimer.</text>
</comment>
<dbReference type="SUPFAM" id="SSF54826">
    <property type="entry name" value="Enolase N-terminal domain-like"/>
    <property type="match status" value="1"/>
</dbReference>
<dbReference type="GO" id="GO:0009986">
    <property type="term" value="C:cell surface"/>
    <property type="evidence" value="ECO:0007669"/>
    <property type="project" value="UniProtKB-SubCell"/>
</dbReference>
<dbReference type="HAMAP" id="MF_00318">
    <property type="entry name" value="Enolase"/>
    <property type="match status" value="1"/>
</dbReference>
<proteinExistence type="inferred from homology"/>
<evidence type="ECO:0000256" key="13">
    <source>
        <dbReference type="PIRSR" id="PIRSR001400-1"/>
    </source>
</evidence>
<feature type="active site" description="Proton donor" evidence="12 13">
    <location>
        <position position="207"/>
    </location>
</feature>
<evidence type="ECO:0000256" key="10">
    <source>
        <dbReference type="ARBA" id="ARBA00023239"/>
    </source>
</evidence>
<dbReference type="InterPro" id="IPR020811">
    <property type="entry name" value="Enolase_N"/>
</dbReference>
<feature type="binding site" evidence="14">
    <location>
        <position position="392"/>
    </location>
    <ligand>
        <name>substrate</name>
    </ligand>
</feature>
<protein>
    <recommendedName>
        <fullName evidence="4 12">Enolase</fullName>
        <ecNumber evidence="3 12">4.2.1.11</ecNumber>
    </recommendedName>
    <alternativeName>
        <fullName evidence="12">2-phospho-D-glycerate hydro-lyase</fullName>
    </alternativeName>
    <alternativeName>
        <fullName evidence="12">2-phosphoglycerate dehydratase</fullName>
    </alternativeName>
</protein>
<feature type="binding site" evidence="12 15">
    <location>
        <position position="289"/>
    </location>
    <ligand>
        <name>Mg(2+)</name>
        <dbReference type="ChEBI" id="CHEBI:18420"/>
    </ligand>
</feature>
<dbReference type="AlphaFoldDB" id="A0A9D2R4A6"/>
<keyword evidence="5 12" id="KW-0963">Cytoplasm</keyword>
<dbReference type="Gene3D" id="3.20.20.120">
    <property type="entry name" value="Enolase-like C-terminal domain"/>
    <property type="match status" value="1"/>
</dbReference>
<feature type="binding site" evidence="14">
    <location>
        <begin position="368"/>
        <end position="371"/>
    </location>
    <ligand>
        <name>substrate</name>
    </ligand>
</feature>